<keyword evidence="1" id="KW-1133">Transmembrane helix</keyword>
<organism evidence="2 3">
    <name type="scientific">Anopheles atroparvus</name>
    <name type="common">European mosquito</name>
    <dbReference type="NCBI Taxonomy" id="41427"/>
    <lineage>
        <taxon>Eukaryota</taxon>
        <taxon>Metazoa</taxon>
        <taxon>Ecdysozoa</taxon>
        <taxon>Arthropoda</taxon>
        <taxon>Hexapoda</taxon>
        <taxon>Insecta</taxon>
        <taxon>Pterygota</taxon>
        <taxon>Neoptera</taxon>
        <taxon>Endopterygota</taxon>
        <taxon>Diptera</taxon>
        <taxon>Nematocera</taxon>
        <taxon>Culicoidea</taxon>
        <taxon>Culicidae</taxon>
        <taxon>Anophelinae</taxon>
        <taxon>Anopheles</taxon>
    </lineage>
</organism>
<evidence type="ECO:0000313" key="2">
    <source>
        <dbReference type="EnsemblMetazoa" id="ENSAATROPP009907"/>
    </source>
</evidence>
<evidence type="ECO:0000313" key="3">
    <source>
        <dbReference type="Proteomes" id="UP000075880"/>
    </source>
</evidence>
<dbReference type="EnsemblMetazoa" id="ENSAATROPT010975">
    <property type="protein sequence ID" value="ENSAATROPP009907"/>
    <property type="gene ID" value="ENSAATROPG008936"/>
</dbReference>
<proteinExistence type="predicted"/>
<feature type="transmembrane region" description="Helical" evidence="1">
    <location>
        <begin position="12"/>
        <end position="37"/>
    </location>
</feature>
<keyword evidence="3" id="KW-1185">Reference proteome</keyword>
<keyword evidence="1" id="KW-0472">Membrane</keyword>
<accession>A0AAG5DFE3</accession>
<protein>
    <submittedName>
        <fullName evidence="2">Uncharacterized protein</fullName>
    </submittedName>
</protein>
<keyword evidence="1" id="KW-0812">Transmembrane</keyword>
<name>A0AAG5DFE3_ANOAO</name>
<dbReference type="AlphaFoldDB" id="A0AAG5DFE3"/>
<sequence>GTILFSLFSSWSSLACILISLALSIFSWLLSLSLVFCSISSRWSCRMFNLVNSTSIPNPVIAESGRAEHHTVKHTSTKHSRVHMTRKWKSL</sequence>
<dbReference type="Proteomes" id="UP000075880">
    <property type="component" value="Unassembled WGS sequence"/>
</dbReference>
<evidence type="ECO:0000256" key="1">
    <source>
        <dbReference type="SAM" id="Phobius"/>
    </source>
</evidence>
<reference evidence="2" key="1">
    <citation type="submission" date="2024-04" db="UniProtKB">
        <authorList>
            <consortium name="EnsemblMetazoa"/>
        </authorList>
    </citation>
    <scope>IDENTIFICATION</scope>
    <source>
        <strain evidence="2">EBRO</strain>
    </source>
</reference>